<dbReference type="eggNOG" id="ENOG502QS2M">
    <property type="taxonomic scope" value="Eukaryota"/>
</dbReference>
<dbReference type="SUPFAM" id="SSF53613">
    <property type="entry name" value="Ribokinase-like"/>
    <property type="match status" value="1"/>
</dbReference>
<evidence type="ECO:0000256" key="10">
    <source>
        <dbReference type="ARBA" id="ARBA00022840"/>
    </source>
</evidence>
<keyword evidence="9" id="KW-0418">Kinase</keyword>
<evidence type="ECO:0000256" key="14">
    <source>
        <dbReference type="ARBA" id="ARBA00047851"/>
    </source>
</evidence>
<dbReference type="FunFam" id="3.20.20.70:FF:000104">
    <property type="entry name" value="Thiamine biosynthetic bifunctional enzyme"/>
    <property type="match status" value="1"/>
</dbReference>
<evidence type="ECO:0000256" key="13">
    <source>
        <dbReference type="ARBA" id="ARBA00047334"/>
    </source>
</evidence>
<name>G8JP29_ERECY</name>
<dbReference type="InParanoid" id="G8JP29"/>
<evidence type="ECO:0000256" key="5">
    <source>
        <dbReference type="ARBA" id="ARBA00005165"/>
    </source>
</evidence>
<keyword evidence="6" id="KW-0808">Transferase</keyword>
<keyword evidence="11" id="KW-0460">Magnesium</keyword>
<comment type="similarity">
    <text evidence="17">In the N-terminal section; belongs to the thiamine-phosphate synthase family.</text>
</comment>
<dbReference type="STRING" id="931890.G8JP29"/>
<comment type="catalytic activity">
    <reaction evidence="13">
        <text>4-methyl-5-(2-phosphooxyethyl)-thiazole + 4-amino-2-methyl-5-(diphosphooxymethyl)pyrimidine + H(+) = thiamine phosphate + diphosphate</text>
        <dbReference type="Rhea" id="RHEA:22328"/>
        <dbReference type="ChEBI" id="CHEBI:15378"/>
        <dbReference type="ChEBI" id="CHEBI:33019"/>
        <dbReference type="ChEBI" id="CHEBI:37575"/>
        <dbReference type="ChEBI" id="CHEBI:57841"/>
        <dbReference type="ChEBI" id="CHEBI:58296"/>
        <dbReference type="EC" id="2.5.1.3"/>
    </reaction>
</comment>
<dbReference type="FunCoup" id="G8JP29">
    <property type="interactions" value="120"/>
</dbReference>
<keyword evidence="20" id="KW-1185">Reference proteome</keyword>
<comment type="cofactor">
    <cofactor evidence="2">
        <name>Mg(2+)</name>
        <dbReference type="ChEBI" id="CHEBI:18420"/>
    </cofactor>
</comment>
<dbReference type="HAMAP" id="MF_00097">
    <property type="entry name" value="TMP_synthase"/>
    <property type="match status" value="1"/>
</dbReference>
<sequence length="548" mass="58840">MIEKCDVNYRLYLVTDSDMLPDGKSFEHQVESALKGGVTLVQLREKECESKEFLEKAYRLKDLCSRYNVPLIINDRVDIALAVDADGVHVGQSDIPVPVVRKLLGPKKIIGLSVGYSHEVEQLAEWGPGCVDYIGIGMIFSTATKKNPKKHPMGTDGAITILDALEKCDASWCRSVLIGGIHLNNVARVLLQSASTSGRRATDGIAVVSEIMASTDALSATVSLRKVLDSGRYPYISASATGSIASSHEINVQEVTDYLHLVSGRSPLVVHITNRVHENLAANISLALGGSPIITSNAAECYDLARIKYGSLFINTGTILPLDSCLNAAKAYNDAKLPIVFDPAGYSATKVRFDLNNQILKGAQFTCIKGNAGEISSLDCLSVATTRGVDASDVGKDISALICSARNVAYRYRTVVVLTGEHDIIVDGSLGYNFNLTQGNYLKPQDLPTYVIHAGSFPIISSVTATGCSLGTVIASILGAISDLHSVYHAVIAAAVIYKAAGRIASQRAKGNGSYQTELLDALYMLARCEREELISQLLGCDILIRRV</sequence>
<evidence type="ECO:0000256" key="1">
    <source>
        <dbReference type="ARBA" id="ARBA00001771"/>
    </source>
</evidence>
<dbReference type="Gene3D" id="3.40.1190.20">
    <property type="match status" value="1"/>
</dbReference>
<keyword evidence="7" id="KW-0479">Metal-binding</keyword>
<reference evidence="20" key="1">
    <citation type="journal article" date="2012" name="G3 (Bethesda)">
        <title>Pichia sorbitophila, an interspecies yeast hybrid reveals early steps of genome resolution following polyploidization.</title>
        <authorList>
            <person name="Leh Louis V."/>
            <person name="Despons L."/>
            <person name="Friedrich A."/>
            <person name="Martin T."/>
            <person name="Durrens P."/>
            <person name="Casaregola S."/>
            <person name="Neuveglise C."/>
            <person name="Fairhead C."/>
            <person name="Marck C."/>
            <person name="Cruz J.A."/>
            <person name="Straub M.L."/>
            <person name="Kugler V."/>
            <person name="Sacerdot C."/>
            <person name="Uzunov Z."/>
            <person name="Thierry A."/>
            <person name="Weiss S."/>
            <person name="Bleykasten C."/>
            <person name="De Montigny J."/>
            <person name="Jacques N."/>
            <person name="Jung P."/>
            <person name="Lemaire M."/>
            <person name="Mallet S."/>
            <person name="Morel G."/>
            <person name="Richard G.F."/>
            <person name="Sarkar A."/>
            <person name="Savel G."/>
            <person name="Schacherer J."/>
            <person name="Seret M.L."/>
            <person name="Talla E."/>
            <person name="Samson G."/>
            <person name="Jubin C."/>
            <person name="Poulain J."/>
            <person name="Vacherie B."/>
            <person name="Barbe V."/>
            <person name="Pelletier E."/>
            <person name="Sherman D.J."/>
            <person name="Westhof E."/>
            <person name="Weissenbach J."/>
            <person name="Baret P.V."/>
            <person name="Wincker P."/>
            <person name="Gaillardin C."/>
            <person name="Dujon B."/>
            <person name="Souciet J.L."/>
        </authorList>
    </citation>
    <scope>NUCLEOTIDE SEQUENCE [LARGE SCALE GENOMIC DNA]</scope>
    <source>
        <strain evidence="20">CBS 270.75 / DBVPG 7215 / KCTC 17166 / NRRL Y-17582</strain>
    </source>
</reference>
<dbReference type="InterPro" id="IPR000417">
    <property type="entry name" value="Hyethyz_kinase"/>
</dbReference>
<evidence type="ECO:0000256" key="2">
    <source>
        <dbReference type="ARBA" id="ARBA00001946"/>
    </source>
</evidence>
<comment type="pathway">
    <text evidence="5">Cofactor biosynthesis; thiamine diphosphate biosynthesis; thiamine phosphate from 4-amino-2-methyl-5-diphosphomethylpyrimidine and 4-methyl-5-(2-phosphoethyl)-thiazole: step 1/1.</text>
</comment>
<evidence type="ECO:0000256" key="11">
    <source>
        <dbReference type="ARBA" id="ARBA00022842"/>
    </source>
</evidence>
<evidence type="ECO:0000256" key="3">
    <source>
        <dbReference type="ARBA" id="ARBA00003814"/>
    </source>
</evidence>
<dbReference type="EMBL" id="CP002498">
    <property type="protein sequence ID" value="AET37934.1"/>
    <property type="molecule type" value="Genomic_DNA"/>
</dbReference>
<dbReference type="GO" id="GO:0005524">
    <property type="term" value="F:ATP binding"/>
    <property type="evidence" value="ECO:0007669"/>
    <property type="project" value="UniProtKB-KW"/>
</dbReference>
<dbReference type="GeneID" id="11470539"/>
<dbReference type="Pfam" id="PF02581">
    <property type="entry name" value="TMP-TENI"/>
    <property type="match status" value="1"/>
</dbReference>
<dbReference type="InterPro" id="IPR034291">
    <property type="entry name" value="TMP_synthase"/>
</dbReference>
<keyword evidence="10" id="KW-0067">ATP-binding</keyword>
<dbReference type="GO" id="GO:0009228">
    <property type="term" value="P:thiamine biosynthetic process"/>
    <property type="evidence" value="ECO:0007669"/>
    <property type="project" value="UniProtKB-KW"/>
</dbReference>
<dbReference type="AlphaFoldDB" id="G8JP29"/>
<evidence type="ECO:0000256" key="17">
    <source>
        <dbReference type="ARBA" id="ARBA00061283"/>
    </source>
</evidence>
<dbReference type="PANTHER" id="PTHR20857">
    <property type="entry name" value="THIAMINE-PHOSPHATE PYROPHOSPHORYLASE"/>
    <property type="match status" value="1"/>
</dbReference>
<evidence type="ECO:0000256" key="9">
    <source>
        <dbReference type="ARBA" id="ARBA00022777"/>
    </source>
</evidence>
<dbReference type="PRINTS" id="PR01099">
    <property type="entry name" value="HYETHTZKNASE"/>
</dbReference>
<evidence type="ECO:0000313" key="19">
    <source>
        <dbReference type="EMBL" id="AET37934.1"/>
    </source>
</evidence>
<dbReference type="UniPathway" id="UPA00060">
    <property type="reaction ID" value="UER00139"/>
</dbReference>
<organism evidence="19 20">
    <name type="scientific">Eremothecium cymbalariae (strain CBS 270.75 / DBVPG 7215 / KCTC 17166 / NRRL Y-17582)</name>
    <name type="common">Yeast</name>
    <dbReference type="NCBI Taxonomy" id="931890"/>
    <lineage>
        <taxon>Eukaryota</taxon>
        <taxon>Fungi</taxon>
        <taxon>Dikarya</taxon>
        <taxon>Ascomycota</taxon>
        <taxon>Saccharomycotina</taxon>
        <taxon>Saccharomycetes</taxon>
        <taxon>Saccharomycetales</taxon>
        <taxon>Saccharomycetaceae</taxon>
        <taxon>Eremothecium</taxon>
    </lineage>
</organism>
<dbReference type="GO" id="GO:0004789">
    <property type="term" value="F:thiamine-phosphate diphosphorylase activity"/>
    <property type="evidence" value="ECO:0007669"/>
    <property type="project" value="UniProtKB-EC"/>
</dbReference>
<dbReference type="InterPro" id="IPR036206">
    <property type="entry name" value="ThiamineP_synth_sf"/>
</dbReference>
<evidence type="ECO:0000256" key="4">
    <source>
        <dbReference type="ARBA" id="ARBA00004868"/>
    </source>
</evidence>
<dbReference type="KEGG" id="erc:Ecym_2185"/>
<gene>
    <name evidence="19" type="ordered locus">Ecym_2185</name>
</gene>
<evidence type="ECO:0000256" key="6">
    <source>
        <dbReference type="ARBA" id="ARBA00022679"/>
    </source>
</evidence>
<dbReference type="InterPro" id="IPR029056">
    <property type="entry name" value="Ribokinase-like"/>
</dbReference>
<comment type="similarity">
    <text evidence="16">In the C-terminal section; belongs to the Thz kinase family.</text>
</comment>
<evidence type="ECO:0000256" key="12">
    <source>
        <dbReference type="ARBA" id="ARBA00022977"/>
    </source>
</evidence>
<dbReference type="RefSeq" id="XP_003644751.1">
    <property type="nucleotide sequence ID" value="XM_003644703.1"/>
</dbReference>
<evidence type="ECO:0000256" key="8">
    <source>
        <dbReference type="ARBA" id="ARBA00022741"/>
    </source>
</evidence>
<feature type="domain" description="Thiamine phosphate synthase/TenI" evidence="18">
    <location>
        <begin position="11"/>
        <end position="211"/>
    </location>
</feature>
<dbReference type="PANTHER" id="PTHR20857:SF23">
    <property type="entry name" value="THIAMINE BIOSYNTHETIC BIFUNCTIONAL ENZYME"/>
    <property type="match status" value="1"/>
</dbReference>
<keyword evidence="8" id="KW-0547">Nucleotide-binding</keyword>
<dbReference type="Proteomes" id="UP000006790">
    <property type="component" value="Chromosome 2"/>
</dbReference>
<evidence type="ECO:0000313" key="20">
    <source>
        <dbReference type="Proteomes" id="UP000006790"/>
    </source>
</evidence>
<dbReference type="Pfam" id="PF02110">
    <property type="entry name" value="HK"/>
    <property type="match status" value="1"/>
</dbReference>
<comment type="pathway">
    <text evidence="4">Cofactor biosynthesis; thiamine diphosphate biosynthesis; 4-methyl-5-(2-phosphoethyl)-thiazole from 5-(2-hydroxyethyl)-4-methylthiazole: step 1/1.</text>
</comment>
<dbReference type="GO" id="GO:0000287">
    <property type="term" value="F:magnesium ion binding"/>
    <property type="evidence" value="ECO:0007669"/>
    <property type="project" value="InterPro"/>
</dbReference>
<evidence type="ECO:0000256" key="15">
    <source>
        <dbReference type="ARBA" id="ARBA00047883"/>
    </source>
</evidence>
<proteinExistence type="inferred from homology"/>
<evidence type="ECO:0000256" key="7">
    <source>
        <dbReference type="ARBA" id="ARBA00022723"/>
    </source>
</evidence>
<protein>
    <recommendedName>
        <fullName evidence="18">Thiamine phosphate synthase/TenI domain-containing protein</fullName>
    </recommendedName>
</protein>
<comment type="function">
    <text evidence="3">Condenses 4-methyl-5-(beta-hydroxyethyl)thiazole monophosphate (THZ-P) and 2-methyl-4-amino-5-hydroxymethyl pyrimidine pyrophosphate (HMP-PP) to form thiamine monophosphate (TMP).</text>
</comment>
<comment type="catalytic activity">
    <reaction evidence="14">
        <text>2-(2-carboxy-4-methylthiazol-5-yl)ethyl phosphate + 4-amino-2-methyl-5-(diphosphooxymethyl)pyrimidine + 2 H(+) = thiamine phosphate + CO2 + diphosphate</text>
        <dbReference type="Rhea" id="RHEA:47848"/>
        <dbReference type="ChEBI" id="CHEBI:15378"/>
        <dbReference type="ChEBI" id="CHEBI:16526"/>
        <dbReference type="ChEBI" id="CHEBI:33019"/>
        <dbReference type="ChEBI" id="CHEBI:37575"/>
        <dbReference type="ChEBI" id="CHEBI:57841"/>
        <dbReference type="ChEBI" id="CHEBI:62890"/>
        <dbReference type="EC" id="2.5.1.3"/>
    </reaction>
</comment>
<dbReference type="InterPro" id="IPR022998">
    <property type="entry name" value="ThiamineP_synth_TenI"/>
</dbReference>
<evidence type="ECO:0000259" key="18">
    <source>
        <dbReference type="Pfam" id="PF02581"/>
    </source>
</evidence>
<dbReference type="InterPro" id="IPR013785">
    <property type="entry name" value="Aldolase_TIM"/>
</dbReference>
<comment type="catalytic activity">
    <reaction evidence="1">
        <text>5-(2-hydroxyethyl)-4-methylthiazole + ATP = 4-methyl-5-(2-phosphooxyethyl)-thiazole + ADP + H(+)</text>
        <dbReference type="Rhea" id="RHEA:24212"/>
        <dbReference type="ChEBI" id="CHEBI:15378"/>
        <dbReference type="ChEBI" id="CHEBI:17957"/>
        <dbReference type="ChEBI" id="CHEBI:30616"/>
        <dbReference type="ChEBI" id="CHEBI:58296"/>
        <dbReference type="ChEBI" id="CHEBI:456216"/>
        <dbReference type="EC" id="2.7.1.50"/>
    </reaction>
</comment>
<keyword evidence="12" id="KW-0784">Thiamine biosynthesis</keyword>
<dbReference type="GO" id="GO:0009229">
    <property type="term" value="P:thiamine diphosphate biosynthetic process"/>
    <property type="evidence" value="ECO:0007669"/>
    <property type="project" value="UniProtKB-UniPathway"/>
</dbReference>
<dbReference type="GO" id="GO:0005829">
    <property type="term" value="C:cytosol"/>
    <property type="evidence" value="ECO:0007669"/>
    <property type="project" value="EnsemblFungi"/>
</dbReference>
<comment type="catalytic activity">
    <reaction evidence="15">
        <text>2-[(2R,5Z)-2-carboxy-4-methylthiazol-5(2H)-ylidene]ethyl phosphate + 4-amino-2-methyl-5-(diphosphooxymethyl)pyrimidine + 2 H(+) = thiamine phosphate + CO2 + diphosphate</text>
        <dbReference type="Rhea" id="RHEA:47844"/>
        <dbReference type="ChEBI" id="CHEBI:15378"/>
        <dbReference type="ChEBI" id="CHEBI:16526"/>
        <dbReference type="ChEBI" id="CHEBI:33019"/>
        <dbReference type="ChEBI" id="CHEBI:37575"/>
        <dbReference type="ChEBI" id="CHEBI:57841"/>
        <dbReference type="ChEBI" id="CHEBI:62899"/>
        <dbReference type="EC" id="2.5.1.3"/>
    </reaction>
</comment>
<evidence type="ECO:0000256" key="16">
    <source>
        <dbReference type="ARBA" id="ARBA00061146"/>
    </source>
</evidence>
<dbReference type="SUPFAM" id="SSF51391">
    <property type="entry name" value="Thiamin phosphate synthase"/>
    <property type="match status" value="1"/>
</dbReference>
<dbReference type="OMA" id="GQTDMPI"/>
<dbReference type="NCBIfam" id="TIGR00693">
    <property type="entry name" value="thiE"/>
    <property type="match status" value="1"/>
</dbReference>
<dbReference type="CDD" id="cd01170">
    <property type="entry name" value="THZ_kinase"/>
    <property type="match status" value="1"/>
</dbReference>
<dbReference type="CDD" id="cd00564">
    <property type="entry name" value="TMP_TenI"/>
    <property type="match status" value="1"/>
</dbReference>
<dbReference type="Gene3D" id="3.20.20.70">
    <property type="entry name" value="Aldolase class I"/>
    <property type="match status" value="1"/>
</dbReference>
<dbReference type="HOGENOM" id="CLU_019943_1_1_1"/>
<accession>G8JP29</accession>
<dbReference type="GO" id="GO:0004417">
    <property type="term" value="F:hydroxyethylthiazole kinase activity"/>
    <property type="evidence" value="ECO:0007669"/>
    <property type="project" value="UniProtKB-EC"/>
</dbReference>
<dbReference type="OrthoDB" id="4994at2759"/>